<gene>
    <name evidence="3" type="ORF">TTHERM_00048950</name>
</gene>
<feature type="region of interest" description="Disordered" evidence="2">
    <location>
        <begin position="833"/>
        <end position="853"/>
    </location>
</feature>
<keyword evidence="4" id="KW-1185">Reference proteome</keyword>
<dbReference type="KEGG" id="tet:TTHERM_00048950"/>
<keyword evidence="1" id="KW-0175">Coiled coil</keyword>
<feature type="region of interest" description="Disordered" evidence="2">
    <location>
        <begin position="893"/>
        <end position="932"/>
    </location>
</feature>
<name>Q23D95_TETTS</name>
<dbReference type="eggNOG" id="ENOG502RT05">
    <property type="taxonomic scope" value="Eukaryota"/>
</dbReference>
<dbReference type="InParanoid" id="Q23D95"/>
<sequence>METLPKELKKVMQLTQDSLKSFEYIIMVMDERIKVEELYLSGMNKIQAQFNYIKENDPLAFESSALRVDVLQRANHNQYLVEQMKSEQEEMKLLLKKNQEKVKEVETSFRESEKTFKQKVYDLEKQKEKLTQVNKELEELTLFLQLIESDVAKSNPKWKDRKLTVVNKLKITQKQKEELDGIYRQDLKEMDTYIGEYNNQLSGQYEELVNNSNNLRNSIHDLARKQLVYEVNQIRNIQYDLDNVIKQVDSRPNFSYESEEVSKKLNPHKALNFQSFFSPYSTDVQKKIQEQPVDLDQSLIISPNTQLPGLDSNFDCITKEDRTQIQSYFQKGLIDNLNQLSLVKDKKLKDSCHYLMNSVIQTKGDSIDIDVLNLDISVILSEIQSRTTKNRQLQQEKLNQSQKQEEGRKSQSDNQSEAQDVKEDSILKQISTEQQAVENEPSKKLEDIEEGKKQTNEINSQQEEKLDNVSQQKEVQEEANLNQQKESESQEIEGQNKITSSSENNEPNNEEKENSLQNKDSIQTENVEKQKEEEKTTEKAETIPQIQNENVENSEQAKQNSEEAATEEKNEEKAKSNEGIVLEDKQDKKSIDENKNSEVNCEKQTEKVKEEQEIITDIPPVFYDYSDPQNQAIFLIFLECFRQSGKSQITPQQNNQLVIECFRYLDDLSVKKDILQLIKFMPLSFAIYRLTAAEKVFIQEKVKHHFIWTQNDAWEALIFRSIKDELNKLDPSLAEDETMYRNTVYSNLATIGLNMLKFRSTKQSTKNMIGKLALYYGIPDSQIQDLMTFIENEGQNEKSLSFVKTSNYSSIQAKPNIAKGRIITFGQAQIQQQQPATTVNSSNSNPTHGNTLHETKVNPLLQKHTVPAAVQNPLLSNTTNSNAANTNQQRFQSAYTPSTQNKPSQQLNQTFGGQPNPMLQQQQPTKHQSDFKPSNLFKQEMNVISNNSNQEPLKPAQTAQTAQIQQTVQTNPNQMTQAATQNQQTAQSPAQPIPQFANQQVPIQAQQQKPNYALPQNKVNSKLFGSNQNYALNNNKNL</sequence>
<feature type="compositionally biased region" description="Polar residues" evidence="2">
    <location>
        <begin position="835"/>
        <end position="850"/>
    </location>
</feature>
<dbReference type="HOGENOM" id="CLU_293121_0_0_1"/>
<dbReference type="Proteomes" id="UP000009168">
    <property type="component" value="Unassembled WGS sequence"/>
</dbReference>
<organism evidence="3 4">
    <name type="scientific">Tetrahymena thermophila (strain SB210)</name>
    <dbReference type="NCBI Taxonomy" id="312017"/>
    <lineage>
        <taxon>Eukaryota</taxon>
        <taxon>Sar</taxon>
        <taxon>Alveolata</taxon>
        <taxon>Ciliophora</taxon>
        <taxon>Intramacronucleata</taxon>
        <taxon>Oligohymenophorea</taxon>
        <taxon>Hymenostomatida</taxon>
        <taxon>Tetrahymenina</taxon>
        <taxon>Tetrahymenidae</taxon>
        <taxon>Tetrahymena</taxon>
    </lineage>
</organism>
<evidence type="ECO:0000313" key="4">
    <source>
        <dbReference type="Proteomes" id="UP000009168"/>
    </source>
</evidence>
<dbReference type="PANTHER" id="PTHR24149:SF14">
    <property type="entry name" value="ANKYRIN REPEAT DOMAIN 12"/>
    <property type="match status" value="1"/>
</dbReference>
<feature type="region of interest" description="Disordered" evidence="2">
    <location>
        <begin position="971"/>
        <end position="991"/>
    </location>
</feature>
<dbReference type="InterPro" id="IPR027267">
    <property type="entry name" value="AH/BAR_dom_sf"/>
</dbReference>
<dbReference type="EMBL" id="GG662712">
    <property type="protein sequence ID" value="EAR94539.1"/>
    <property type="molecule type" value="Genomic_DNA"/>
</dbReference>
<feature type="coiled-coil region" evidence="1">
    <location>
        <begin position="198"/>
        <end position="225"/>
    </location>
</feature>
<feature type="compositionally biased region" description="Basic and acidic residues" evidence="2">
    <location>
        <begin position="440"/>
        <end position="455"/>
    </location>
</feature>
<evidence type="ECO:0000256" key="1">
    <source>
        <dbReference type="SAM" id="Coils"/>
    </source>
</evidence>
<proteinExistence type="predicted"/>
<protein>
    <submittedName>
        <fullName evidence="3">Uncharacterized protein</fullName>
    </submittedName>
</protein>
<dbReference type="InterPro" id="IPR053210">
    <property type="entry name" value="ANKRD12"/>
</dbReference>
<dbReference type="GO" id="GO:0005654">
    <property type="term" value="C:nucleoplasm"/>
    <property type="evidence" value="ECO:0007669"/>
    <property type="project" value="TreeGrafter"/>
</dbReference>
<evidence type="ECO:0000256" key="2">
    <source>
        <dbReference type="SAM" id="MobiDB-lite"/>
    </source>
</evidence>
<dbReference type="AlphaFoldDB" id="Q23D95"/>
<feature type="region of interest" description="Disordered" evidence="2">
    <location>
        <begin position="389"/>
        <end position="604"/>
    </location>
</feature>
<dbReference type="Gene3D" id="1.20.1270.60">
    <property type="entry name" value="Arfaptin homology (AH) domain/BAR domain"/>
    <property type="match status" value="1"/>
</dbReference>
<feature type="coiled-coil region" evidence="1">
    <location>
        <begin position="81"/>
        <end position="143"/>
    </location>
</feature>
<feature type="compositionally biased region" description="Basic and acidic residues" evidence="2">
    <location>
        <begin position="566"/>
        <end position="604"/>
    </location>
</feature>
<evidence type="ECO:0000313" key="3">
    <source>
        <dbReference type="EMBL" id="EAR94539.1"/>
    </source>
</evidence>
<dbReference type="SUPFAM" id="SSF103657">
    <property type="entry name" value="BAR/IMD domain-like"/>
    <property type="match status" value="1"/>
</dbReference>
<feature type="compositionally biased region" description="Polar residues" evidence="2">
    <location>
        <begin position="893"/>
        <end position="926"/>
    </location>
</feature>
<feature type="compositionally biased region" description="Polar residues" evidence="2">
    <location>
        <begin position="544"/>
        <end position="559"/>
    </location>
</feature>
<feature type="compositionally biased region" description="Polar residues" evidence="2">
    <location>
        <begin position="389"/>
        <end position="402"/>
    </location>
</feature>
<accession>Q23D95</accession>
<feature type="compositionally biased region" description="Basic and acidic residues" evidence="2">
    <location>
        <begin position="526"/>
        <end position="541"/>
    </location>
</feature>
<dbReference type="RefSeq" id="XP_001014791.1">
    <property type="nucleotide sequence ID" value="XM_001014791.1"/>
</dbReference>
<feature type="compositionally biased region" description="Polar residues" evidence="2">
    <location>
        <begin position="428"/>
        <end position="437"/>
    </location>
</feature>
<dbReference type="GeneID" id="7839768"/>
<reference evidence="4" key="1">
    <citation type="journal article" date="2006" name="PLoS Biol.">
        <title>Macronuclear genome sequence of the ciliate Tetrahymena thermophila, a model eukaryote.</title>
        <authorList>
            <person name="Eisen J.A."/>
            <person name="Coyne R.S."/>
            <person name="Wu M."/>
            <person name="Wu D."/>
            <person name="Thiagarajan M."/>
            <person name="Wortman J.R."/>
            <person name="Badger J.H."/>
            <person name="Ren Q."/>
            <person name="Amedeo P."/>
            <person name="Jones K.M."/>
            <person name="Tallon L.J."/>
            <person name="Delcher A.L."/>
            <person name="Salzberg S.L."/>
            <person name="Silva J.C."/>
            <person name="Haas B.J."/>
            <person name="Majoros W.H."/>
            <person name="Farzad M."/>
            <person name="Carlton J.M."/>
            <person name="Smith R.K. Jr."/>
            <person name="Garg J."/>
            <person name="Pearlman R.E."/>
            <person name="Karrer K.M."/>
            <person name="Sun L."/>
            <person name="Manning G."/>
            <person name="Elde N.C."/>
            <person name="Turkewitz A.P."/>
            <person name="Asai D.J."/>
            <person name="Wilkes D.E."/>
            <person name="Wang Y."/>
            <person name="Cai H."/>
            <person name="Collins K."/>
            <person name="Stewart B.A."/>
            <person name="Lee S.R."/>
            <person name="Wilamowska K."/>
            <person name="Weinberg Z."/>
            <person name="Ruzzo W.L."/>
            <person name="Wloga D."/>
            <person name="Gaertig J."/>
            <person name="Frankel J."/>
            <person name="Tsao C.-C."/>
            <person name="Gorovsky M.A."/>
            <person name="Keeling P.J."/>
            <person name="Waller R.F."/>
            <person name="Patron N.J."/>
            <person name="Cherry J.M."/>
            <person name="Stover N.A."/>
            <person name="Krieger C.J."/>
            <person name="del Toro C."/>
            <person name="Ryder H.F."/>
            <person name="Williamson S.C."/>
            <person name="Barbeau R.A."/>
            <person name="Hamilton E.P."/>
            <person name="Orias E."/>
        </authorList>
    </citation>
    <scope>NUCLEOTIDE SEQUENCE [LARGE SCALE GENOMIC DNA]</scope>
    <source>
        <strain evidence="4">SB210</strain>
    </source>
</reference>
<feature type="compositionally biased region" description="Polar residues" evidence="2">
    <location>
        <begin position="468"/>
        <end position="484"/>
    </location>
</feature>
<dbReference type="PANTHER" id="PTHR24149">
    <property type="entry name" value="ANKYRIN REPEAT DOMAIN-CONTAINING PROTEIN 12"/>
    <property type="match status" value="1"/>
</dbReference>